<keyword evidence="2" id="KW-0378">Hydrolase</keyword>
<organism evidence="2 3">
    <name type="scientific">Micromonospora thermarum</name>
    <dbReference type="NCBI Taxonomy" id="2720024"/>
    <lineage>
        <taxon>Bacteria</taxon>
        <taxon>Bacillati</taxon>
        <taxon>Actinomycetota</taxon>
        <taxon>Actinomycetes</taxon>
        <taxon>Micromonosporales</taxon>
        <taxon>Micromonosporaceae</taxon>
        <taxon>Micromonospora</taxon>
    </lineage>
</organism>
<dbReference type="Pfam" id="PF12697">
    <property type="entry name" value="Abhydrolase_6"/>
    <property type="match status" value="1"/>
</dbReference>
<protein>
    <submittedName>
        <fullName evidence="2">Alpha/beta hydrolase</fullName>
    </submittedName>
</protein>
<accession>A0ABX0Z2B8</accession>
<evidence type="ECO:0000313" key="2">
    <source>
        <dbReference type="EMBL" id="NJP31947.1"/>
    </source>
</evidence>
<evidence type="ECO:0000313" key="3">
    <source>
        <dbReference type="Proteomes" id="UP000783871"/>
    </source>
</evidence>
<dbReference type="RefSeq" id="WP_168000340.1">
    <property type="nucleotide sequence ID" value="NZ_JAATEO010000006.1"/>
</dbReference>
<dbReference type="InterPro" id="IPR029058">
    <property type="entry name" value="AB_hydrolase_fold"/>
</dbReference>
<feature type="domain" description="AB hydrolase-1" evidence="1">
    <location>
        <begin position="3"/>
        <end position="237"/>
    </location>
</feature>
<name>A0ABX0Z2B8_9ACTN</name>
<dbReference type="PANTHER" id="PTHR43798">
    <property type="entry name" value="MONOACYLGLYCEROL LIPASE"/>
    <property type="match status" value="1"/>
</dbReference>
<dbReference type="PRINTS" id="PR00412">
    <property type="entry name" value="EPOXHYDRLASE"/>
</dbReference>
<dbReference type="InterPro" id="IPR050266">
    <property type="entry name" value="AB_hydrolase_sf"/>
</dbReference>
<dbReference type="EMBL" id="JAATEO010000006">
    <property type="protein sequence ID" value="NJP31947.1"/>
    <property type="molecule type" value="Genomic_DNA"/>
</dbReference>
<dbReference type="Gene3D" id="3.40.50.1820">
    <property type="entry name" value="alpha/beta hydrolase"/>
    <property type="match status" value="1"/>
</dbReference>
<evidence type="ECO:0000259" key="1">
    <source>
        <dbReference type="Pfam" id="PF12697"/>
    </source>
</evidence>
<dbReference type="Proteomes" id="UP000783871">
    <property type="component" value="Unassembled WGS sequence"/>
</dbReference>
<gene>
    <name evidence="2" type="ORF">HCJ94_08110</name>
</gene>
<reference evidence="2 3" key="1">
    <citation type="submission" date="2020-03" db="EMBL/GenBank/DDBJ databases">
        <title>WGS of actinomycetes isolated from Thailand.</title>
        <authorList>
            <person name="Thawai C."/>
        </authorList>
    </citation>
    <scope>NUCLEOTIDE SEQUENCE [LARGE SCALE GENOMIC DNA]</scope>
    <source>
        <strain evidence="2 3">HSS6-12</strain>
    </source>
</reference>
<dbReference type="InterPro" id="IPR000073">
    <property type="entry name" value="AB_hydrolase_1"/>
</dbReference>
<dbReference type="InterPro" id="IPR000639">
    <property type="entry name" value="Epox_hydrolase-like"/>
</dbReference>
<dbReference type="PANTHER" id="PTHR43798:SF33">
    <property type="entry name" value="HYDROLASE, PUTATIVE (AFU_ORTHOLOGUE AFUA_2G14860)-RELATED"/>
    <property type="match status" value="1"/>
</dbReference>
<sequence>MTVVFVHGVPETCEVWDRLRELIGRDSIALSLPGFGARRPDGFGGSKDDHAEWLARELRRVPGPVDLVGHDWGALLTYRVASALDVPLRSWTIDVASILHKAYVWHDLAQVWQTPHEGESFIAQALRASHTDPYGVAESLRSMGVPEADALLMHDRFDPEMGRSILDLYRSATPNPFADWGAGIAVSAAPRLVLSAPDDPFDDGSLAADVARDLGAKVRVIEGTGHWWMLQDPSQAAAVLTDFWTSLD</sequence>
<keyword evidence="3" id="KW-1185">Reference proteome</keyword>
<dbReference type="GO" id="GO:0016787">
    <property type="term" value="F:hydrolase activity"/>
    <property type="evidence" value="ECO:0007669"/>
    <property type="project" value="UniProtKB-KW"/>
</dbReference>
<proteinExistence type="predicted"/>
<dbReference type="SUPFAM" id="SSF53474">
    <property type="entry name" value="alpha/beta-Hydrolases"/>
    <property type="match status" value="1"/>
</dbReference>
<comment type="caution">
    <text evidence="2">The sequence shown here is derived from an EMBL/GenBank/DDBJ whole genome shotgun (WGS) entry which is preliminary data.</text>
</comment>